<proteinExistence type="predicted"/>
<protein>
    <submittedName>
        <fullName evidence="1">Uncharacterized protein</fullName>
    </submittedName>
</protein>
<comment type="caution">
    <text evidence="1">The sequence shown here is derived from an EMBL/GenBank/DDBJ whole genome shotgun (WGS) entry which is preliminary data.</text>
</comment>
<sequence length="402" mass="45405">MPAGGDGHYYSLHRIIKLLSPDGYATKAVRYCKIDSVTGRVELNVVVPSQPFLSLDFIDDVFDSCRIEQTKPVRELTSLVEISERIGGIIQSRTTKEIFHRYGHRTAVFSSSPILILEGKSGRTGELTRQMTAVPIKMDGLQLFFGQSRQSYSVWLIVRANSDRSLKITARALRMYLSNSHCLQAAFRVMARRVPRLADAIDIEVDVDRFTQYATRNGRSLATLKITAAGHSGVDLASMASRAVDMMLPAEIQKIEAYVESTVSRRNIVKILEKRLAEEKKAQEENERNKSINQYIIAIFGSITGVRQKIIRMEEDKTYDDISDSLLNLSNNLSVFCSGLDSCVRSELDELISEISYALQVYKKPRSKILRKINRIRKLTSSVHIGRKQLSASILNFEMNFI</sequence>
<reference evidence="1 2" key="1">
    <citation type="submission" date="2020-08" db="EMBL/GenBank/DDBJ databases">
        <title>Genomic Encyclopedia of Type Strains, Phase IV (KMG-IV): sequencing the most valuable type-strain genomes for metagenomic binning, comparative biology and taxonomic classification.</title>
        <authorList>
            <person name="Goeker M."/>
        </authorList>
    </citation>
    <scope>NUCLEOTIDE SEQUENCE [LARGE SCALE GENOMIC DNA]</scope>
    <source>
        <strain evidence="1 2">DSM 28760</strain>
    </source>
</reference>
<dbReference type="EMBL" id="JACICC010000007">
    <property type="protein sequence ID" value="MBB3810649.1"/>
    <property type="molecule type" value="Genomic_DNA"/>
</dbReference>
<dbReference type="Proteomes" id="UP000537592">
    <property type="component" value="Unassembled WGS sequence"/>
</dbReference>
<accession>A0A7W6EI03</accession>
<organism evidence="1 2">
    <name type="scientific">Pseudochelatococcus contaminans</name>
    <dbReference type="NCBI Taxonomy" id="1538103"/>
    <lineage>
        <taxon>Bacteria</taxon>
        <taxon>Pseudomonadati</taxon>
        <taxon>Pseudomonadota</taxon>
        <taxon>Alphaproteobacteria</taxon>
        <taxon>Hyphomicrobiales</taxon>
        <taxon>Chelatococcaceae</taxon>
        <taxon>Pseudochelatococcus</taxon>
    </lineage>
</organism>
<evidence type="ECO:0000313" key="1">
    <source>
        <dbReference type="EMBL" id="MBB3810649.1"/>
    </source>
</evidence>
<dbReference type="AlphaFoldDB" id="A0A7W6EI03"/>
<evidence type="ECO:0000313" key="2">
    <source>
        <dbReference type="Proteomes" id="UP000537592"/>
    </source>
</evidence>
<gene>
    <name evidence="1" type="ORF">FHS81_002751</name>
</gene>
<name>A0A7W6EI03_9HYPH</name>
<keyword evidence="2" id="KW-1185">Reference proteome</keyword>